<feature type="region of interest" description="Disordered" evidence="1">
    <location>
        <begin position="1"/>
        <end position="22"/>
    </location>
</feature>
<accession>A0A2I9CVH6</accession>
<comment type="caution">
    <text evidence="2">The sequence shown here is derived from an EMBL/GenBank/DDBJ whole genome shotgun (WGS) entry which is preliminary data.</text>
</comment>
<dbReference type="EMBL" id="BFAG01000006">
    <property type="protein sequence ID" value="GBF05933.1"/>
    <property type="molecule type" value="Genomic_DNA"/>
</dbReference>
<reference evidence="3" key="1">
    <citation type="submission" date="2018-01" db="EMBL/GenBank/DDBJ databases">
        <title>Draft Genome Sequence of the Radioresistant Bacterium Deinococcus aerius TR0125, Isolated from the Higher Atmosphere above Japan.</title>
        <authorList>
            <person name="Satoh K."/>
            <person name="Arai H."/>
            <person name="Sanzen T."/>
            <person name="Kawaguchi Y."/>
            <person name="Hayashi H."/>
            <person name="Yokobori S."/>
            <person name="Yamagishi A."/>
            <person name="Oono Y."/>
            <person name="Narumi I."/>
        </authorList>
    </citation>
    <scope>NUCLEOTIDE SEQUENCE [LARGE SCALE GENOMIC DNA]</scope>
    <source>
        <strain evidence="3">TR0125</strain>
    </source>
</reference>
<evidence type="ECO:0000313" key="3">
    <source>
        <dbReference type="Proteomes" id="UP000236569"/>
    </source>
</evidence>
<name>A0A2I9CVH6_9DEIO</name>
<keyword evidence="3" id="KW-1185">Reference proteome</keyword>
<proteinExistence type="predicted"/>
<organism evidence="2 3">
    <name type="scientific">Deinococcus aerius</name>
    <dbReference type="NCBI Taxonomy" id="200253"/>
    <lineage>
        <taxon>Bacteria</taxon>
        <taxon>Thermotogati</taxon>
        <taxon>Deinococcota</taxon>
        <taxon>Deinococci</taxon>
        <taxon>Deinococcales</taxon>
        <taxon>Deinococcaceae</taxon>
        <taxon>Deinococcus</taxon>
    </lineage>
</organism>
<dbReference type="Proteomes" id="UP000236569">
    <property type="component" value="Unassembled WGS sequence"/>
</dbReference>
<sequence length="65" mass="6879">MRIGGAGFGKASDREASARGLSMPFQMGRAGYATSLREETVEKNKNQLPLADVIGLGIRGQEEPG</sequence>
<evidence type="ECO:0000313" key="2">
    <source>
        <dbReference type="EMBL" id="GBF05933.1"/>
    </source>
</evidence>
<gene>
    <name evidence="2" type="ORF">DAERI_060193</name>
</gene>
<evidence type="ECO:0000256" key="1">
    <source>
        <dbReference type="SAM" id="MobiDB-lite"/>
    </source>
</evidence>
<dbReference type="AlphaFoldDB" id="A0A2I9CVH6"/>
<protein>
    <submittedName>
        <fullName evidence="2">Uncharacterized protein</fullName>
    </submittedName>
</protein>